<evidence type="ECO:0000256" key="2">
    <source>
        <dbReference type="ARBA" id="ARBA00023125"/>
    </source>
</evidence>
<dbReference type="GO" id="GO:0006355">
    <property type="term" value="P:regulation of DNA-templated transcription"/>
    <property type="evidence" value="ECO:0007669"/>
    <property type="project" value="InterPro"/>
</dbReference>
<sequence length="379" mass="40281">MPSLTGAELALGRARSDIDVMSRAGLPLHRFMDEAASTIERVIPISGGCLSTLDPATAMVSSTRKFAGLSGNNAGDVAWAHVEYGVEDPSSIEAMVRSGTTALGMHLSLDGAVESSVRMAELMLPVFDYRDEARAIFHDRHGAWGAISVFRGPDDAPFSRQELDFLAAIAPAFTRGIRAGLLSQLSAADAERATGPVVMIIDSADRLAQSSPGAAAQLERLSNAPSAGDPLTLVHALVAAARRYARCEADHLPRIRVRTGDGIWLVLHAAPLGGAADRAGDVVVTIEEARPQEVMGLVADAFGLTARERDVTTQVLRGADTKEIAAAMHVSPYTVQDHLKSIFDKAGVASRRELVSRVYFDQYVPRWGVEVAPGGFFAA</sequence>
<comment type="caution">
    <text evidence="5">The sequence shown here is derived from an EMBL/GenBank/DDBJ whole genome shotgun (WGS) entry which is preliminary data.</text>
</comment>
<dbReference type="RefSeq" id="WP_301153571.1">
    <property type="nucleotide sequence ID" value="NZ_JAUHPZ010000012.1"/>
</dbReference>
<evidence type="ECO:0000259" key="4">
    <source>
        <dbReference type="PROSITE" id="PS50043"/>
    </source>
</evidence>
<evidence type="ECO:0000313" key="5">
    <source>
        <dbReference type="EMBL" id="MDN4483283.1"/>
    </source>
</evidence>
<keyword evidence="2" id="KW-0238">DNA-binding</keyword>
<feature type="domain" description="HTH luxR-type" evidence="4">
    <location>
        <begin position="297"/>
        <end position="363"/>
    </location>
</feature>
<dbReference type="InterPro" id="IPR016032">
    <property type="entry name" value="Sig_transdc_resp-reg_C-effctor"/>
</dbReference>
<gene>
    <name evidence="5" type="ORF">QQ002_07005</name>
</gene>
<evidence type="ECO:0000256" key="1">
    <source>
        <dbReference type="ARBA" id="ARBA00023015"/>
    </source>
</evidence>
<dbReference type="CDD" id="cd06170">
    <property type="entry name" value="LuxR_C_like"/>
    <property type="match status" value="1"/>
</dbReference>
<dbReference type="GO" id="GO:0003677">
    <property type="term" value="F:DNA binding"/>
    <property type="evidence" value="ECO:0007669"/>
    <property type="project" value="UniProtKB-KW"/>
</dbReference>
<dbReference type="EMBL" id="JAUHQB010000004">
    <property type="protein sequence ID" value="MDN4483283.1"/>
    <property type="molecule type" value="Genomic_DNA"/>
</dbReference>
<dbReference type="Proteomes" id="UP001172756">
    <property type="component" value="Unassembled WGS sequence"/>
</dbReference>
<dbReference type="PRINTS" id="PR00038">
    <property type="entry name" value="HTHLUXR"/>
</dbReference>
<evidence type="ECO:0000256" key="3">
    <source>
        <dbReference type="ARBA" id="ARBA00023163"/>
    </source>
</evidence>
<dbReference type="SUPFAM" id="SSF46894">
    <property type="entry name" value="C-terminal effector domain of the bipartite response regulators"/>
    <property type="match status" value="1"/>
</dbReference>
<keyword evidence="3" id="KW-0804">Transcription</keyword>
<dbReference type="SMART" id="SM00421">
    <property type="entry name" value="HTH_LUXR"/>
    <property type="match status" value="1"/>
</dbReference>
<proteinExistence type="predicted"/>
<reference evidence="5 6" key="1">
    <citation type="submission" date="2023-06" db="EMBL/GenBank/DDBJ databases">
        <title>SYSU T0a273.</title>
        <authorList>
            <person name="Gao L."/>
            <person name="Fang B.-Z."/>
            <person name="Li W.-J."/>
        </authorList>
    </citation>
    <scope>NUCLEOTIDE SEQUENCE [LARGE SCALE GENOMIC DNA]</scope>
    <source>
        <strain evidence="5 6">SYSU T0a273</strain>
    </source>
</reference>
<name>A0AB35MHP8_9MICO</name>
<dbReference type="AlphaFoldDB" id="A0AB35MHP8"/>
<dbReference type="PANTHER" id="PTHR44688">
    <property type="entry name" value="DNA-BINDING TRANSCRIPTIONAL ACTIVATOR DEVR_DOSR"/>
    <property type="match status" value="1"/>
</dbReference>
<dbReference type="PROSITE" id="PS50043">
    <property type="entry name" value="HTH_LUXR_2"/>
    <property type="match status" value="1"/>
</dbReference>
<dbReference type="PROSITE" id="PS00622">
    <property type="entry name" value="HTH_LUXR_1"/>
    <property type="match status" value="1"/>
</dbReference>
<dbReference type="InterPro" id="IPR036388">
    <property type="entry name" value="WH-like_DNA-bd_sf"/>
</dbReference>
<accession>A0AB35MHP8</accession>
<evidence type="ECO:0000313" key="6">
    <source>
        <dbReference type="Proteomes" id="UP001172756"/>
    </source>
</evidence>
<dbReference type="Gene3D" id="1.10.10.10">
    <property type="entry name" value="Winged helix-like DNA-binding domain superfamily/Winged helix DNA-binding domain"/>
    <property type="match status" value="1"/>
</dbReference>
<dbReference type="Pfam" id="PF00196">
    <property type="entry name" value="GerE"/>
    <property type="match status" value="1"/>
</dbReference>
<protein>
    <submittedName>
        <fullName evidence="5">LuxR C-terminal-related transcriptional regulator</fullName>
    </submittedName>
</protein>
<keyword evidence="1" id="KW-0805">Transcription regulation</keyword>
<dbReference type="InterPro" id="IPR000792">
    <property type="entry name" value="Tscrpt_reg_LuxR_C"/>
</dbReference>
<dbReference type="PANTHER" id="PTHR44688:SF16">
    <property type="entry name" value="DNA-BINDING TRANSCRIPTIONAL ACTIVATOR DEVR_DOSR"/>
    <property type="match status" value="1"/>
</dbReference>
<organism evidence="5 6">
    <name type="scientific">Demequina lignilytica</name>
    <dbReference type="NCBI Taxonomy" id="3051663"/>
    <lineage>
        <taxon>Bacteria</taxon>
        <taxon>Bacillati</taxon>
        <taxon>Actinomycetota</taxon>
        <taxon>Actinomycetes</taxon>
        <taxon>Micrococcales</taxon>
        <taxon>Demequinaceae</taxon>
        <taxon>Demequina</taxon>
    </lineage>
</organism>